<evidence type="ECO:0000256" key="3">
    <source>
        <dbReference type="ARBA" id="ARBA00023163"/>
    </source>
</evidence>
<dbReference type="PROSITE" id="PS00041">
    <property type="entry name" value="HTH_ARAC_FAMILY_1"/>
    <property type="match status" value="1"/>
</dbReference>
<evidence type="ECO:0000313" key="5">
    <source>
        <dbReference type="EMBL" id="KUJ56371.1"/>
    </source>
</evidence>
<comment type="caution">
    <text evidence="5">The sequence shown here is derived from an EMBL/GenBank/DDBJ whole genome shotgun (WGS) entry which is preliminary data.</text>
</comment>
<keyword evidence="3" id="KW-0804">Transcription</keyword>
<keyword evidence="1" id="KW-0805">Transcription regulation</keyword>
<dbReference type="PROSITE" id="PS01124">
    <property type="entry name" value="HTH_ARAC_FAMILY_2"/>
    <property type="match status" value="1"/>
</dbReference>
<evidence type="ECO:0000256" key="2">
    <source>
        <dbReference type="ARBA" id="ARBA00023125"/>
    </source>
</evidence>
<sequence length="190" mass="22190">MDTYSIYIKNMVCDRCIMVVQNELNKMNIAFTEIKLGEVKLKNVLVAEDKKRFQKAMVFLGFEVMGDRKSVIVEKIKNTIIKIIYDADKNIKSNLSQILNLELNLDYHYLSNVFSEETGMTIEKYFIAQKIEKTKELLLYDELTLSEIAFHLNYSSVAYLSNQFKKTTGMTPSKFKQMKNNLERKPLDKI</sequence>
<gene>
    <name evidence="5" type="ORF">AR686_07350</name>
</gene>
<proteinExistence type="predicted"/>
<dbReference type="SUPFAM" id="SSF46689">
    <property type="entry name" value="Homeodomain-like"/>
    <property type="match status" value="1"/>
</dbReference>
<reference evidence="5 6" key="1">
    <citation type="submission" date="2015-10" db="EMBL/GenBank/DDBJ databases">
        <title>Genome sequence of Chryseobacterium greenlandense.</title>
        <authorList>
            <person name="Newman J."/>
            <person name="Fischer K."/>
            <person name="Miller J."/>
        </authorList>
    </citation>
    <scope>NUCLEOTIDE SEQUENCE [LARGE SCALE GENOMIC DNA]</scope>
    <source>
        <strain evidence="5 6">UMB34</strain>
    </source>
</reference>
<feature type="domain" description="HTH araC/xylS-type" evidence="4">
    <location>
        <begin position="102"/>
        <end position="178"/>
    </location>
</feature>
<dbReference type="Gene3D" id="1.10.10.60">
    <property type="entry name" value="Homeodomain-like"/>
    <property type="match status" value="1"/>
</dbReference>
<keyword evidence="2" id="KW-0238">DNA-binding</keyword>
<name>A0A117KBU8_9FLAO</name>
<evidence type="ECO:0000256" key="1">
    <source>
        <dbReference type="ARBA" id="ARBA00023015"/>
    </source>
</evidence>
<dbReference type="InterPro" id="IPR018062">
    <property type="entry name" value="HTH_AraC-typ_CS"/>
</dbReference>
<dbReference type="AlphaFoldDB" id="A0A117KBU8"/>
<dbReference type="SMART" id="SM00342">
    <property type="entry name" value="HTH_ARAC"/>
    <property type="match status" value="1"/>
</dbReference>
<dbReference type="RefSeq" id="WP_050379471.1">
    <property type="nucleotide sequence ID" value="NZ_LMAI01000004.1"/>
</dbReference>
<protein>
    <submittedName>
        <fullName evidence="5">AraC family transcriptional regulator</fullName>
    </submittedName>
</protein>
<dbReference type="GO" id="GO:0043565">
    <property type="term" value="F:sequence-specific DNA binding"/>
    <property type="evidence" value="ECO:0007669"/>
    <property type="project" value="InterPro"/>
</dbReference>
<dbReference type="PANTHER" id="PTHR43280:SF28">
    <property type="entry name" value="HTH-TYPE TRANSCRIPTIONAL ACTIVATOR RHAS"/>
    <property type="match status" value="1"/>
</dbReference>
<organism evidence="5 6">
    <name type="scientific">Chryseobacterium aquaticum subsp. greenlandense</name>
    <dbReference type="NCBI Taxonomy" id="345663"/>
    <lineage>
        <taxon>Bacteria</taxon>
        <taxon>Pseudomonadati</taxon>
        <taxon>Bacteroidota</taxon>
        <taxon>Flavobacteriia</taxon>
        <taxon>Flavobacteriales</taxon>
        <taxon>Weeksellaceae</taxon>
        <taxon>Chryseobacterium group</taxon>
        <taxon>Chryseobacterium</taxon>
    </lineage>
</organism>
<evidence type="ECO:0000259" key="4">
    <source>
        <dbReference type="PROSITE" id="PS01124"/>
    </source>
</evidence>
<accession>A0A117KBU8</accession>
<dbReference type="EMBL" id="LMAI01000004">
    <property type="protein sequence ID" value="KUJ56371.1"/>
    <property type="molecule type" value="Genomic_DNA"/>
</dbReference>
<evidence type="ECO:0000313" key="6">
    <source>
        <dbReference type="Proteomes" id="UP000054388"/>
    </source>
</evidence>
<dbReference type="GO" id="GO:0003700">
    <property type="term" value="F:DNA-binding transcription factor activity"/>
    <property type="evidence" value="ECO:0007669"/>
    <property type="project" value="InterPro"/>
</dbReference>
<dbReference type="InterPro" id="IPR009057">
    <property type="entry name" value="Homeodomain-like_sf"/>
</dbReference>
<dbReference type="InterPro" id="IPR018060">
    <property type="entry name" value="HTH_AraC"/>
</dbReference>
<dbReference type="Pfam" id="PF12833">
    <property type="entry name" value="HTH_18"/>
    <property type="match status" value="1"/>
</dbReference>
<dbReference type="PANTHER" id="PTHR43280">
    <property type="entry name" value="ARAC-FAMILY TRANSCRIPTIONAL REGULATOR"/>
    <property type="match status" value="1"/>
</dbReference>
<dbReference type="Proteomes" id="UP000054388">
    <property type="component" value="Unassembled WGS sequence"/>
</dbReference>